<dbReference type="SMART" id="SM00355">
    <property type="entry name" value="ZnF_C2H2"/>
    <property type="match status" value="12"/>
</dbReference>
<dbReference type="InterPro" id="IPR036236">
    <property type="entry name" value="Znf_C2H2_sf"/>
</dbReference>
<evidence type="ECO:0000313" key="18">
    <source>
        <dbReference type="EMBL" id="EPQ14198.1"/>
    </source>
</evidence>
<dbReference type="FunFam" id="3.30.160.60:FF:000360">
    <property type="entry name" value="zinc finger protein 572"/>
    <property type="match status" value="2"/>
</dbReference>
<evidence type="ECO:0000256" key="1">
    <source>
        <dbReference type="ARBA" id="ARBA00003767"/>
    </source>
</evidence>
<dbReference type="Pfam" id="PF00096">
    <property type="entry name" value="zf-C2H2"/>
    <property type="match status" value="12"/>
</dbReference>
<evidence type="ECO:0000256" key="10">
    <source>
        <dbReference type="ARBA" id="ARBA00023015"/>
    </source>
</evidence>
<dbReference type="GO" id="GO:0000978">
    <property type="term" value="F:RNA polymerase II cis-regulatory region sequence-specific DNA binding"/>
    <property type="evidence" value="ECO:0007669"/>
    <property type="project" value="TreeGrafter"/>
</dbReference>
<dbReference type="PANTHER" id="PTHR14003">
    <property type="entry name" value="TRANSCRIPTIONAL REPRESSOR PROTEIN YY"/>
    <property type="match status" value="1"/>
</dbReference>
<dbReference type="InterPro" id="IPR013087">
    <property type="entry name" value="Znf_C2H2_type"/>
</dbReference>
<dbReference type="PROSITE" id="PS00028">
    <property type="entry name" value="ZINC_FINGER_C2H2_1"/>
    <property type="match status" value="12"/>
</dbReference>
<comment type="function">
    <text evidence="1">May be involved in transcriptional regulation.</text>
</comment>
<keyword evidence="10" id="KW-0805">Transcription regulation</keyword>
<evidence type="ECO:0000256" key="3">
    <source>
        <dbReference type="ARBA" id="ARBA00006991"/>
    </source>
</evidence>
<keyword evidence="4" id="KW-1017">Isopeptide bond</keyword>
<evidence type="ECO:0000256" key="8">
    <source>
        <dbReference type="ARBA" id="ARBA00022833"/>
    </source>
</evidence>
<keyword evidence="9" id="KW-0832">Ubl conjugation</keyword>
<dbReference type="EMBL" id="KE163870">
    <property type="protein sequence ID" value="EPQ14198.1"/>
    <property type="molecule type" value="Genomic_DNA"/>
</dbReference>
<evidence type="ECO:0000313" key="19">
    <source>
        <dbReference type="Proteomes" id="UP000052978"/>
    </source>
</evidence>
<dbReference type="FunFam" id="3.30.160.60:FF:000953">
    <property type="entry name" value="Zinc finger protein 691"/>
    <property type="match status" value="1"/>
</dbReference>
<evidence type="ECO:0000256" key="15">
    <source>
        <dbReference type="PROSITE-ProRule" id="PRU00042"/>
    </source>
</evidence>
<evidence type="ECO:0000256" key="5">
    <source>
        <dbReference type="ARBA" id="ARBA00022723"/>
    </source>
</evidence>
<evidence type="ECO:0000256" key="16">
    <source>
        <dbReference type="SAM" id="MobiDB-lite"/>
    </source>
</evidence>
<dbReference type="SUPFAM" id="SSF101399">
    <property type="entry name" value="P40 nucleoprotein"/>
    <property type="match status" value="1"/>
</dbReference>
<dbReference type="GO" id="GO:0031519">
    <property type="term" value="C:PcG protein complex"/>
    <property type="evidence" value="ECO:0007669"/>
    <property type="project" value="TreeGrafter"/>
</dbReference>
<evidence type="ECO:0000256" key="12">
    <source>
        <dbReference type="ARBA" id="ARBA00023163"/>
    </source>
</evidence>
<dbReference type="FunFam" id="3.30.160.60:FF:001158">
    <property type="entry name" value="zinc finger protein 22"/>
    <property type="match status" value="1"/>
</dbReference>
<feature type="domain" description="C2H2-type" evidence="17">
    <location>
        <begin position="521"/>
        <end position="548"/>
    </location>
</feature>
<evidence type="ECO:0000256" key="4">
    <source>
        <dbReference type="ARBA" id="ARBA00022499"/>
    </source>
</evidence>
<dbReference type="SUPFAM" id="SSF57667">
    <property type="entry name" value="beta-beta-alpha zinc fingers"/>
    <property type="match status" value="7"/>
</dbReference>
<feature type="compositionally biased region" description="Polar residues" evidence="16">
    <location>
        <begin position="217"/>
        <end position="231"/>
    </location>
</feature>
<feature type="domain" description="C2H2-type" evidence="17">
    <location>
        <begin position="577"/>
        <end position="604"/>
    </location>
</feature>
<proteinExistence type="inferred from homology"/>
<feature type="domain" description="C2H2-type" evidence="17">
    <location>
        <begin position="633"/>
        <end position="660"/>
    </location>
</feature>
<dbReference type="InterPro" id="IPR036260">
    <property type="entry name" value="P40_nucleoprot_sf_BD-vir"/>
</dbReference>
<keyword evidence="6" id="KW-0677">Repeat</keyword>
<name>S7PTE8_MYOBR</name>
<dbReference type="Proteomes" id="UP000052978">
    <property type="component" value="Unassembled WGS sequence"/>
</dbReference>
<dbReference type="FunFam" id="3.30.160.60:FF:000198">
    <property type="entry name" value="zinc finger protein 10 isoform X1"/>
    <property type="match status" value="1"/>
</dbReference>
<dbReference type="FunFam" id="3.30.160.60:FF:001814">
    <property type="entry name" value="Zinc finger protein 572"/>
    <property type="match status" value="1"/>
</dbReference>
<keyword evidence="12" id="KW-0804">Transcription</keyword>
<evidence type="ECO:0000256" key="9">
    <source>
        <dbReference type="ARBA" id="ARBA00022843"/>
    </source>
</evidence>
<comment type="similarity">
    <text evidence="3">Belongs to the krueppel C2H2-type zinc-finger protein family.</text>
</comment>
<gene>
    <name evidence="18" type="ORF">D623_10018150</name>
</gene>
<feature type="domain" description="C2H2-type" evidence="17">
    <location>
        <begin position="605"/>
        <end position="632"/>
    </location>
</feature>
<feature type="domain" description="C2H2-type" evidence="17">
    <location>
        <begin position="381"/>
        <end position="408"/>
    </location>
</feature>
<feature type="domain" description="C2H2-type" evidence="17">
    <location>
        <begin position="465"/>
        <end position="492"/>
    </location>
</feature>
<keyword evidence="8" id="KW-0862">Zinc</keyword>
<dbReference type="FunFam" id="3.30.160.60:FF:000269">
    <property type="entry name" value="Zinc finger protein 287"/>
    <property type="match status" value="2"/>
</dbReference>
<sequence length="723" mass="82049">MWLSSNELDTIILGTLLELEDHSTLGPTGKAFISQLKLVSSYAEMTPYLTIKSFINDGLSKASMLPGVGSEIQAFSKAEEELKEQHGDKMFPYLKCLRLPGHERLAPVNFSNLCKVANTRKRRIDRTFRDYKSTKESMSSLTDREVEEAVAQPPIKKNMMSQVEAEGLKAVFRCLAEYLALGFLTANVVVIIVMEQEKNLVSDSKCFTERKSLKSSFTGHESKNNLETVQHNNRKADKLKERASKWSKKDGLQNCKHEDTKEIPLTGSQGDETWCDGFYENNGKSENQENSTGKEEEKPNDGGWDPGEHASASVQQNSYFRDKPYKCSECWKSFNNSSHLRAHQRTHSGEKPYKCSECGKCFSNSSHLIQHLRTHTGEKPYQCGECGKSFSNTSHLIIHERTHTGEKPYKCPECGKSFSSSSHLIQHHRLHTGEKPYECPVCGKCFSHSYVLIEHQRTHTGEKPYKCPDCGKGFSQSSSLIRHQRTHTGEKPYKCTECGKSFGCNSTLIKHQRIHTGEKPYRCTECGKNFSRSSNLIAHQKTHTGEKPYESSDCEESLSQNCSVIEECRTQPGEKPYKCCECGKSFGLSSHLIRHQRTHTGEKPYRCSECWKTFSQSSTLVIHQRTHTGEKPYKCPDCSECFSQSFNLIRHRRTHIGEKPYKCTDCEKCFSRSAYLSQHQKIHIQKSIESPEVEDFPPEWTWKDCSGELALISSFSVPNSSSS</sequence>
<comment type="subcellular location">
    <subcellularLocation>
        <location evidence="2">Nucleus</location>
    </subcellularLocation>
</comment>
<dbReference type="FunFam" id="3.30.160.60:FF:000367">
    <property type="entry name" value="Zinc finger protein 572"/>
    <property type="match status" value="1"/>
</dbReference>
<keyword evidence="19" id="KW-1185">Reference proteome</keyword>
<evidence type="ECO:0000256" key="11">
    <source>
        <dbReference type="ARBA" id="ARBA00023125"/>
    </source>
</evidence>
<dbReference type="FunFam" id="3.30.160.60:FF:002343">
    <property type="entry name" value="Zinc finger protein 33A"/>
    <property type="match status" value="1"/>
</dbReference>
<organism evidence="18 19">
    <name type="scientific">Myotis brandtii</name>
    <name type="common">Brandt's bat</name>
    <dbReference type="NCBI Taxonomy" id="109478"/>
    <lineage>
        <taxon>Eukaryota</taxon>
        <taxon>Metazoa</taxon>
        <taxon>Chordata</taxon>
        <taxon>Craniata</taxon>
        <taxon>Vertebrata</taxon>
        <taxon>Euteleostomi</taxon>
        <taxon>Mammalia</taxon>
        <taxon>Eutheria</taxon>
        <taxon>Laurasiatheria</taxon>
        <taxon>Chiroptera</taxon>
        <taxon>Yangochiroptera</taxon>
        <taxon>Vespertilionidae</taxon>
        <taxon>Myotis</taxon>
    </lineage>
</organism>
<dbReference type="InterPro" id="IPR015970">
    <property type="entry name" value="P40_nucleoprot_sub2_BD-vir"/>
</dbReference>
<feature type="domain" description="C2H2-type" evidence="17">
    <location>
        <begin position="661"/>
        <end position="688"/>
    </location>
</feature>
<feature type="region of interest" description="Disordered" evidence="16">
    <location>
        <begin position="284"/>
        <end position="315"/>
    </location>
</feature>
<keyword evidence="13" id="KW-0539">Nucleus</keyword>
<dbReference type="GO" id="GO:0000785">
    <property type="term" value="C:chromatin"/>
    <property type="evidence" value="ECO:0007669"/>
    <property type="project" value="TreeGrafter"/>
</dbReference>
<reference evidence="18 19" key="1">
    <citation type="journal article" date="2013" name="Nat. Commun.">
        <title>Genome analysis reveals insights into physiology and longevity of the Brandt's bat Myotis brandtii.</title>
        <authorList>
            <person name="Seim I."/>
            <person name="Fang X."/>
            <person name="Xiong Z."/>
            <person name="Lobanov A.V."/>
            <person name="Huang Z."/>
            <person name="Ma S."/>
            <person name="Feng Y."/>
            <person name="Turanov A.A."/>
            <person name="Zhu Y."/>
            <person name="Lenz T.L."/>
            <person name="Gerashchenko M.V."/>
            <person name="Fan D."/>
            <person name="Hee Yim S."/>
            <person name="Yao X."/>
            <person name="Jordan D."/>
            <person name="Xiong Y."/>
            <person name="Ma Y."/>
            <person name="Lyapunov A.N."/>
            <person name="Chen G."/>
            <person name="Kulakova O.I."/>
            <person name="Sun Y."/>
            <person name="Lee S.G."/>
            <person name="Bronson R.T."/>
            <person name="Moskalev A.A."/>
            <person name="Sunyaev S.R."/>
            <person name="Zhang G."/>
            <person name="Krogh A."/>
            <person name="Wang J."/>
            <person name="Gladyshev V.N."/>
        </authorList>
    </citation>
    <scope>NUCLEOTIDE SEQUENCE [LARGE SCALE GENOMIC DNA]</scope>
</reference>
<dbReference type="Gene3D" id="3.30.160.60">
    <property type="entry name" value="Classic Zinc Finger"/>
    <property type="match status" value="12"/>
</dbReference>
<dbReference type="Gene3D" id="1.10.3050.10">
    <property type="entry name" value="borna disease virus nucleoprotein, domain 2"/>
    <property type="match status" value="1"/>
</dbReference>
<accession>S7PTE8</accession>
<evidence type="ECO:0000256" key="7">
    <source>
        <dbReference type="ARBA" id="ARBA00022771"/>
    </source>
</evidence>
<evidence type="ECO:0000256" key="2">
    <source>
        <dbReference type="ARBA" id="ARBA00004123"/>
    </source>
</evidence>
<evidence type="ECO:0000256" key="13">
    <source>
        <dbReference type="ARBA" id="ARBA00023242"/>
    </source>
</evidence>
<dbReference type="FunFam" id="3.30.160.60:FF:000725">
    <property type="entry name" value="zinc finger protein 205 isoform X1"/>
    <property type="match status" value="1"/>
</dbReference>
<feature type="domain" description="C2H2-type" evidence="17">
    <location>
        <begin position="409"/>
        <end position="436"/>
    </location>
</feature>
<protein>
    <recommendedName>
        <fullName evidence="14">Zinc finger protein 572</fullName>
    </recommendedName>
</protein>
<keyword evidence="7 15" id="KW-0863">Zinc-finger</keyword>
<keyword evidence="11" id="KW-0238">DNA-binding</keyword>
<feature type="domain" description="C2H2-type" evidence="17">
    <location>
        <begin position="437"/>
        <end position="464"/>
    </location>
</feature>
<evidence type="ECO:0000256" key="6">
    <source>
        <dbReference type="ARBA" id="ARBA00022737"/>
    </source>
</evidence>
<keyword evidence="5" id="KW-0479">Metal-binding</keyword>
<evidence type="ECO:0000256" key="14">
    <source>
        <dbReference type="ARBA" id="ARBA00068602"/>
    </source>
</evidence>
<dbReference type="FunFam" id="3.30.160.60:FF:000056">
    <property type="entry name" value="Zinc finger and SCAN domain-containing 20"/>
    <property type="match status" value="1"/>
</dbReference>
<feature type="region of interest" description="Disordered" evidence="16">
    <location>
        <begin position="217"/>
        <end position="253"/>
    </location>
</feature>
<evidence type="ECO:0000259" key="17">
    <source>
        <dbReference type="PROSITE" id="PS50157"/>
    </source>
</evidence>
<dbReference type="GO" id="GO:0000981">
    <property type="term" value="F:DNA-binding transcription factor activity, RNA polymerase II-specific"/>
    <property type="evidence" value="ECO:0007669"/>
    <property type="project" value="TreeGrafter"/>
</dbReference>
<dbReference type="PROSITE" id="PS50157">
    <property type="entry name" value="ZINC_FINGER_C2H2_2"/>
    <property type="match status" value="12"/>
</dbReference>
<feature type="domain" description="C2H2-type" evidence="17">
    <location>
        <begin position="353"/>
        <end position="380"/>
    </location>
</feature>
<dbReference type="PANTHER" id="PTHR14003:SF23">
    <property type="entry name" value="ZINC FINGER PROTEIN 143"/>
    <property type="match status" value="1"/>
</dbReference>
<feature type="domain" description="C2H2-type" evidence="17">
    <location>
        <begin position="493"/>
        <end position="520"/>
    </location>
</feature>
<dbReference type="InterPro" id="IPR009441">
    <property type="entry name" value="P40_nucleoprot_BD-vir"/>
</dbReference>
<dbReference type="Pfam" id="PF06407">
    <property type="entry name" value="BDV_P40"/>
    <property type="match status" value="1"/>
</dbReference>
<feature type="domain" description="C2H2-type" evidence="17">
    <location>
        <begin position="325"/>
        <end position="352"/>
    </location>
</feature>
<dbReference type="GO" id="GO:0005667">
    <property type="term" value="C:transcription regulator complex"/>
    <property type="evidence" value="ECO:0007669"/>
    <property type="project" value="TreeGrafter"/>
</dbReference>
<feature type="compositionally biased region" description="Basic and acidic residues" evidence="16">
    <location>
        <begin position="234"/>
        <end position="253"/>
    </location>
</feature>
<dbReference type="AlphaFoldDB" id="S7PTE8"/>
<dbReference type="GO" id="GO:0008270">
    <property type="term" value="F:zinc ion binding"/>
    <property type="evidence" value="ECO:0007669"/>
    <property type="project" value="UniProtKB-KW"/>
</dbReference>